<accession>A0A843U162</accession>
<gene>
    <name evidence="2" type="ORF">Taro_007970</name>
</gene>
<comment type="caution">
    <text evidence="2">The sequence shown here is derived from an EMBL/GenBank/DDBJ whole genome shotgun (WGS) entry which is preliminary data.</text>
</comment>
<name>A0A843U162_COLES</name>
<evidence type="ECO:0000256" key="1">
    <source>
        <dbReference type="SAM" id="MobiDB-lite"/>
    </source>
</evidence>
<dbReference type="AlphaFoldDB" id="A0A843U162"/>
<sequence>MHLTVTSGSASIATVLCPGGVPSVCVCYPCGGHDEQSYRVSDRVYFPYRASGSFASAPPSEGETSQQRQGARRAEETGR</sequence>
<evidence type="ECO:0000313" key="3">
    <source>
        <dbReference type="Proteomes" id="UP000652761"/>
    </source>
</evidence>
<dbReference type="Proteomes" id="UP000652761">
    <property type="component" value="Unassembled WGS sequence"/>
</dbReference>
<protein>
    <submittedName>
        <fullName evidence="2">Uncharacterized protein</fullName>
    </submittedName>
</protein>
<proteinExistence type="predicted"/>
<dbReference type="EMBL" id="NMUH01000257">
    <property type="protein sequence ID" value="MQL75610.1"/>
    <property type="molecule type" value="Genomic_DNA"/>
</dbReference>
<organism evidence="2 3">
    <name type="scientific">Colocasia esculenta</name>
    <name type="common">Wild taro</name>
    <name type="synonym">Arum esculentum</name>
    <dbReference type="NCBI Taxonomy" id="4460"/>
    <lineage>
        <taxon>Eukaryota</taxon>
        <taxon>Viridiplantae</taxon>
        <taxon>Streptophyta</taxon>
        <taxon>Embryophyta</taxon>
        <taxon>Tracheophyta</taxon>
        <taxon>Spermatophyta</taxon>
        <taxon>Magnoliopsida</taxon>
        <taxon>Liliopsida</taxon>
        <taxon>Araceae</taxon>
        <taxon>Aroideae</taxon>
        <taxon>Colocasieae</taxon>
        <taxon>Colocasia</taxon>
    </lineage>
</organism>
<evidence type="ECO:0000313" key="2">
    <source>
        <dbReference type="EMBL" id="MQL75610.1"/>
    </source>
</evidence>
<feature type="region of interest" description="Disordered" evidence="1">
    <location>
        <begin position="51"/>
        <end position="79"/>
    </location>
</feature>
<reference evidence="2" key="1">
    <citation type="submission" date="2017-07" db="EMBL/GenBank/DDBJ databases">
        <title>Taro Niue Genome Assembly and Annotation.</title>
        <authorList>
            <person name="Atibalentja N."/>
            <person name="Keating K."/>
            <person name="Fields C.J."/>
        </authorList>
    </citation>
    <scope>NUCLEOTIDE SEQUENCE</scope>
    <source>
        <strain evidence="2">Niue_2</strain>
        <tissue evidence="2">Leaf</tissue>
    </source>
</reference>
<keyword evidence="3" id="KW-1185">Reference proteome</keyword>